<reference evidence="8" key="1">
    <citation type="submission" date="2021-10" db="EMBL/GenBank/DDBJ databases">
        <title>Tropical sea cucumber genome reveals ecological adaptation and Cuvierian tubules defense mechanism.</title>
        <authorList>
            <person name="Chen T."/>
        </authorList>
    </citation>
    <scope>NUCLEOTIDE SEQUENCE</scope>
    <source>
        <strain evidence="8">Nanhai2018</strain>
        <tissue evidence="8">Muscle</tissue>
    </source>
</reference>
<comment type="caution">
    <text evidence="8">The sequence shown here is derived from an EMBL/GenBank/DDBJ whole genome shotgun (WGS) entry which is preliminary data.</text>
</comment>
<dbReference type="PANTHER" id="PTHR23425:SF8">
    <property type="entry name" value="NUCLEOPORIN AMO1-LIKE"/>
    <property type="match status" value="1"/>
</dbReference>
<proteinExistence type="predicted"/>
<evidence type="ECO:0000313" key="9">
    <source>
        <dbReference type="Proteomes" id="UP001152320"/>
    </source>
</evidence>
<comment type="subcellular location">
    <subcellularLocation>
        <location evidence="1">Cytoplasm</location>
    </subcellularLocation>
</comment>
<dbReference type="Pfam" id="PF20173">
    <property type="entry name" value="ZnF_RZ-type"/>
    <property type="match status" value="1"/>
</dbReference>
<dbReference type="InterPro" id="IPR046439">
    <property type="entry name" value="ZF_RZ_dom"/>
</dbReference>
<keyword evidence="6" id="KW-0391">Immunity</keyword>
<dbReference type="GO" id="GO:0008270">
    <property type="term" value="F:zinc ion binding"/>
    <property type="evidence" value="ECO:0007669"/>
    <property type="project" value="UniProtKB-KW"/>
</dbReference>
<evidence type="ECO:0000259" key="7">
    <source>
        <dbReference type="PROSITE" id="PS51981"/>
    </source>
</evidence>
<evidence type="ECO:0000256" key="5">
    <source>
        <dbReference type="ARBA" id="ARBA00022833"/>
    </source>
</evidence>
<gene>
    <name evidence="8" type="ORF">HOLleu_13115</name>
</gene>
<dbReference type="GO" id="GO:0002376">
    <property type="term" value="P:immune system process"/>
    <property type="evidence" value="ECO:0007669"/>
    <property type="project" value="UniProtKB-KW"/>
</dbReference>
<dbReference type="GO" id="GO:0005737">
    <property type="term" value="C:cytoplasm"/>
    <property type="evidence" value="ECO:0007669"/>
    <property type="project" value="UniProtKB-SubCell"/>
</dbReference>
<dbReference type="AlphaFoldDB" id="A0A9Q1CC21"/>
<protein>
    <submittedName>
        <fullName evidence="8">NFX1-type zinc finger-containing protein 1</fullName>
    </submittedName>
</protein>
<keyword evidence="5" id="KW-0862">Zinc</keyword>
<name>A0A9Q1CC21_HOLLE</name>
<keyword evidence="4" id="KW-0863">Zinc-finger</keyword>
<accession>A0A9Q1CC21</accession>
<evidence type="ECO:0000256" key="6">
    <source>
        <dbReference type="ARBA" id="ARBA00022859"/>
    </source>
</evidence>
<dbReference type="PANTHER" id="PTHR23425">
    <property type="entry name" value="NUCLEOPORIN AMO1-LIKE"/>
    <property type="match status" value="1"/>
</dbReference>
<evidence type="ECO:0000256" key="2">
    <source>
        <dbReference type="ARBA" id="ARBA00022490"/>
    </source>
</evidence>
<evidence type="ECO:0000313" key="8">
    <source>
        <dbReference type="EMBL" id="KAJ8042126.1"/>
    </source>
</evidence>
<evidence type="ECO:0000256" key="3">
    <source>
        <dbReference type="ARBA" id="ARBA00022723"/>
    </source>
</evidence>
<dbReference type="PROSITE" id="PS51981">
    <property type="entry name" value="ZF_RZ"/>
    <property type="match status" value="1"/>
</dbReference>
<dbReference type="OrthoDB" id="2423195at2759"/>
<dbReference type="EMBL" id="JAIZAY010000005">
    <property type="protein sequence ID" value="KAJ8042126.1"/>
    <property type="molecule type" value="Genomic_DNA"/>
</dbReference>
<keyword evidence="9" id="KW-1185">Reference proteome</keyword>
<evidence type="ECO:0000256" key="1">
    <source>
        <dbReference type="ARBA" id="ARBA00004496"/>
    </source>
</evidence>
<feature type="domain" description="RZ-type" evidence="7">
    <location>
        <begin position="42"/>
        <end position="111"/>
    </location>
</feature>
<keyword evidence="3" id="KW-0479">Metal-binding</keyword>
<organism evidence="8 9">
    <name type="scientific">Holothuria leucospilota</name>
    <name type="common">Black long sea cucumber</name>
    <name type="synonym">Mertensiothuria leucospilota</name>
    <dbReference type="NCBI Taxonomy" id="206669"/>
    <lineage>
        <taxon>Eukaryota</taxon>
        <taxon>Metazoa</taxon>
        <taxon>Echinodermata</taxon>
        <taxon>Eleutherozoa</taxon>
        <taxon>Echinozoa</taxon>
        <taxon>Holothuroidea</taxon>
        <taxon>Aspidochirotacea</taxon>
        <taxon>Aspidochirotida</taxon>
        <taxon>Holothuriidae</taxon>
        <taxon>Holothuria</taxon>
    </lineage>
</organism>
<keyword evidence="2" id="KW-0963">Cytoplasm</keyword>
<dbReference type="Proteomes" id="UP001152320">
    <property type="component" value="Chromosome 5"/>
</dbReference>
<evidence type="ECO:0000256" key="4">
    <source>
        <dbReference type="ARBA" id="ARBA00022771"/>
    </source>
</evidence>
<sequence>MLAEVKTLLSDGGEFSEEKESKVKDILKELKTINPFLVSIGINEDERDMVVKAMGFTRGHWFKCPNGHVYAIGECGGAMQRSYCPECKASIGGESHRLDEGNVVASEMDGALHPAYSEEANNMMNFEELV</sequence>